<evidence type="ECO:0000256" key="4">
    <source>
        <dbReference type="ARBA" id="ARBA00018274"/>
    </source>
</evidence>
<name>A0A814PU19_ADIRI</name>
<keyword evidence="8" id="KW-0647">Proteasome</keyword>
<evidence type="ECO:0000256" key="8">
    <source>
        <dbReference type="ARBA" id="ARBA00022942"/>
    </source>
</evidence>
<dbReference type="SUPFAM" id="SSF54928">
    <property type="entry name" value="RNA-binding domain, RBD"/>
    <property type="match status" value="1"/>
</dbReference>
<keyword evidence="6" id="KW-0547">Nucleotide-binding</keyword>
<dbReference type="PANTHER" id="PTHR23073">
    <property type="entry name" value="26S PROTEASOME REGULATORY SUBUNIT"/>
    <property type="match status" value="1"/>
</dbReference>
<dbReference type="GO" id="GO:0016887">
    <property type="term" value="F:ATP hydrolysis activity"/>
    <property type="evidence" value="ECO:0007669"/>
    <property type="project" value="InterPro"/>
</dbReference>
<keyword evidence="7" id="KW-0067">ATP-binding</keyword>
<dbReference type="FunFam" id="1.10.8.60:FF:000018">
    <property type="entry name" value="26S protease regulatory subunit 6B"/>
    <property type="match status" value="1"/>
</dbReference>
<dbReference type="GO" id="GO:0003723">
    <property type="term" value="F:RNA binding"/>
    <property type="evidence" value="ECO:0007669"/>
    <property type="project" value="UniProtKB-UniRule"/>
</dbReference>
<keyword evidence="5" id="KW-0963">Cytoplasm</keyword>
<proteinExistence type="inferred from homology"/>
<evidence type="ECO:0000256" key="5">
    <source>
        <dbReference type="ARBA" id="ARBA00022490"/>
    </source>
</evidence>
<keyword evidence="15" id="KW-1185">Reference proteome</keyword>
<dbReference type="FunFam" id="3.40.50.300:FF:000033">
    <property type="entry name" value="26S protease regulatory subunit 6B"/>
    <property type="match status" value="1"/>
</dbReference>
<keyword evidence="9" id="KW-0539">Nucleus</keyword>
<dbReference type="InterPro" id="IPR032501">
    <property type="entry name" value="Prot_ATP_ID_OB_2nd"/>
</dbReference>
<dbReference type="SMART" id="SM00360">
    <property type="entry name" value="RRM"/>
    <property type="match status" value="1"/>
</dbReference>
<comment type="subcellular location">
    <subcellularLocation>
        <location evidence="2">Cytoplasm</location>
    </subcellularLocation>
    <subcellularLocation>
        <location evidence="1">Nucleus</location>
    </subcellularLocation>
</comment>
<dbReference type="Gene3D" id="2.40.50.140">
    <property type="entry name" value="Nucleic acid-binding proteins"/>
    <property type="match status" value="1"/>
</dbReference>
<feature type="region of interest" description="Disordered" evidence="12">
    <location>
        <begin position="727"/>
        <end position="752"/>
    </location>
</feature>
<dbReference type="GO" id="GO:0005524">
    <property type="term" value="F:ATP binding"/>
    <property type="evidence" value="ECO:0007669"/>
    <property type="project" value="UniProtKB-KW"/>
</dbReference>
<gene>
    <name evidence="14" type="ORF">XAT740_LOCUS18852</name>
</gene>
<dbReference type="InterPro" id="IPR035979">
    <property type="entry name" value="RBD_domain_sf"/>
</dbReference>
<feature type="compositionally biased region" description="Polar residues" evidence="12">
    <location>
        <begin position="838"/>
        <end position="892"/>
    </location>
</feature>
<dbReference type="Pfam" id="PF17862">
    <property type="entry name" value="AAA_lid_3"/>
    <property type="match status" value="1"/>
</dbReference>
<feature type="region of interest" description="Disordered" evidence="12">
    <location>
        <begin position="828"/>
        <end position="894"/>
    </location>
</feature>
<dbReference type="InterPro" id="IPR003960">
    <property type="entry name" value="ATPase_AAA_CS"/>
</dbReference>
<evidence type="ECO:0000313" key="15">
    <source>
        <dbReference type="Proteomes" id="UP000663828"/>
    </source>
</evidence>
<dbReference type="InterPro" id="IPR041569">
    <property type="entry name" value="AAA_lid_3"/>
</dbReference>
<dbReference type="GO" id="GO:0005634">
    <property type="term" value="C:nucleus"/>
    <property type="evidence" value="ECO:0007669"/>
    <property type="project" value="UniProtKB-SubCell"/>
</dbReference>
<dbReference type="InterPro" id="IPR027417">
    <property type="entry name" value="P-loop_NTPase"/>
</dbReference>
<evidence type="ECO:0000256" key="12">
    <source>
        <dbReference type="SAM" id="MobiDB-lite"/>
    </source>
</evidence>
<dbReference type="InterPro" id="IPR050221">
    <property type="entry name" value="26S_Proteasome_ATPase"/>
</dbReference>
<keyword evidence="11" id="KW-0175">Coiled coil</keyword>
<dbReference type="InterPro" id="IPR012340">
    <property type="entry name" value="NA-bd_OB-fold"/>
</dbReference>
<evidence type="ECO:0000256" key="2">
    <source>
        <dbReference type="ARBA" id="ARBA00004496"/>
    </source>
</evidence>
<feature type="domain" description="RRM" evidence="13">
    <location>
        <begin position="759"/>
        <end position="830"/>
    </location>
</feature>
<dbReference type="GO" id="GO:0005737">
    <property type="term" value="C:cytoplasm"/>
    <property type="evidence" value="ECO:0007669"/>
    <property type="project" value="UniProtKB-SubCell"/>
</dbReference>
<evidence type="ECO:0000259" key="13">
    <source>
        <dbReference type="PROSITE" id="PS50102"/>
    </source>
</evidence>
<dbReference type="InterPro" id="IPR003593">
    <property type="entry name" value="AAA+_ATPase"/>
</dbReference>
<dbReference type="PROSITE" id="PS50102">
    <property type="entry name" value="RRM"/>
    <property type="match status" value="1"/>
</dbReference>
<dbReference type="PROSITE" id="PS00674">
    <property type="entry name" value="AAA"/>
    <property type="match status" value="1"/>
</dbReference>
<evidence type="ECO:0000256" key="10">
    <source>
        <dbReference type="PROSITE-ProRule" id="PRU00176"/>
    </source>
</evidence>
<evidence type="ECO:0000256" key="1">
    <source>
        <dbReference type="ARBA" id="ARBA00004123"/>
    </source>
</evidence>
<accession>A0A814PU19</accession>
<reference evidence="14" key="1">
    <citation type="submission" date="2021-02" db="EMBL/GenBank/DDBJ databases">
        <authorList>
            <person name="Nowell W R."/>
        </authorList>
    </citation>
    <scope>NUCLEOTIDE SEQUENCE</scope>
</reference>
<evidence type="ECO:0000256" key="11">
    <source>
        <dbReference type="SAM" id="Coils"/>
    </source>
</evidence>
<feature type="compositionally biased region" description="Low complexity" evidence="12">
    <location>
        <begin position="730"/>
        <end position="752"/>
    </location>
</feature>
<protein>
    <recommendedName>
        <fullName evidence="4">26S proteasome regulatory subunit 6B</fullName>
    </recommendedName>
</protein>
<dbReference type="SUPFAM" id="SSF52540">
    <property type="entry name" value="P-loop containing nucleoside triphosphate hydrolases"/>
    <property type="match status" value="1"/>
</dbReference>
<dbReference type="CDD" id="cd19502">
    <property type="entry name" value="RecA-like_PAN_like"/>
    <property type="match status" value="1"/>
</dbReference>
<evidence type="ECO:0000256" key="9">
    <source>
        <dbReference type="ARBA" id="ARBA00023242"/>
    </source>
</evidence>
<dbReference type="InterPro" id="IPR003959">
    <property type="entry name" value="ATPase_AAA_core"/>
</dbReference>
<keyword evidence="10" id="KW-0694">RNA-binding</keyword>
<comment type="similarity">
    <text evidence="3">Belongs to the AAA ATPase family.</text>
</comment>
<dbReference type="FunFam" id="2.40.50.140:FF:000046">
    <property type="entry name" value="26S protease regulatory subunit 6B"/>
    <property type="match status" value="1"/>
</dbReference>
<dbReference type="InterPro" id="IPR012677">
    <property type="entry name" value="Nucleotide-bd_a/b_plait_sf"/>
</dbReference>
<dbReference type="Gene3D" id="3.40.50.300">
    <property type="entry name" value="P-loop containing nucleotide triphosphate hydrolases"/>
    <property type="match status" value="1"/>
</dbReference>
<evidence type="ECO:0000256" key="7">
    <source>
        <dbReference type="ARBA" id="ARBA00022840"/>
    </source>
</evidence>
<dbReference type="EMBL" id="CAJNOR010001269">
    <property type="protein sequence ID" value="CAF1110835.1"/>
    <property type="molecule type" value="Genomic_DNA"/>
</dbReference>
<dbReference type="SMART" id="SM00382">
    <property type="entry name" value="AAA"/>
    <property type="match status" value="1"/>
</dbReference>
<dbReference type="Pfam" id="PF00076">
    <property type="entry name" value="RRM_1"/>
    <property type="match status" value="1"/>
</dbReference>
<dbReference type="GO" id="GO:0000502">
    <property type="term" value="C:proteasome complex"/>
    <property type="evidence" value="ECO:0007669"/>
    <property type="project" value="UniProtKB-KW"/>
</dbReference>
<dbReference type="Proteomes" id="UP000663828">
    <property type="component" value="Unassembled WGS sequence"/>
</dbReference>
<feature type="region of interest" description="Disordered" evidence="12">
    <location>
        <begin position="472"/>
        <end position="495"/>
    </location>
</feature>
<evidence type="ECO:0000256" key="3">
    <source>
        <dbReference type="ARBA" id="ARBA00006914"/>
    </source>
</evidence>
<dbReference type="InterPro" id="IPR000504">
    <property type="entry name" value="RRM_dom"/>
</dbReference>
<organism evidence="14 15">
    <name type="scientific">Adineta ricciae</name>
    <name type="common">Rotifer</name>
    <dbReference type="NCBI Taxonomy" id="249248"/>
    <lineage>
        <taxon>Eukaryota</taxon>
        <taxon>Metazoa</taxon>
        <taxon>Spiralia</taxon>
        <taxon>Gnathifera</taxon>
        <taxon>Rotifera</taxon>
        <taxon>Eurotatoria</taxon>
        <taxon>Bdelloidea</taxon>
        <taxon>Adinetida</taxon>
        <taxon>Adinetidae</taxon>
        <taxon>Adineta</taxon>
    </lineage>
</organism>
<evidence type="ECO:0000313" key="14">
    <source>
        <dbReference type="EMBL" id="CAF1110835.1"/>
    </source>
</evidence>
<dbReference type="AlphaFoldDB" id="A0A814PU19"/>
<dbReference type="Pfam" id="PF00004">
    <property type="entry name" value="AAA"/>
    <property type="match status" value="1"/>
</dbReference>
<feature type="coiled-coil region" evidence="11">
    <location>
        <begin position="37"/>
        <end position="85"/>
    </location>
</feature>
<dbReference type="Gene3D" id="3.30.70.330">
    <property type="match status" value="1"/>
</dbReference>
<dbReference type="Gene3D" id="1.10.8.60">
    <property type="match status" value="1"/>
</dbReference>
<dbReference type="Pfam" id="PF16450">
    <property type="entry name" value="Prot_ATP_ID_OB_C"/>
    <property type="match status" value="1"/>
</dbReference>
<evidence type="ECO:0000256" key="6">
    <source>
        <dbReference type="ARBA" id="ARBA00022741"/>
    </source>
</evidence>
<comment type="caution">
    <text evidence="14">The sequence shown here is derived from an EMBL/GenBank/DDBJ whole genome shotgun (WGS) entry which is preliminary data.</text>
</comment>
<sequence length="919" mass="102483">MTTAIEDTPVIVPKEEETSRNFHQNYVLSSQYESLDSDDLYTKFKKLQRQLEFLEVQEEYVKTELKNLKKEMLHAQEEIKRIQSVPLVIGQFLEAVDQNTGIVGSTTGSNYYVRILSTIDRELLKAGASVALHKHSNALVDILPPESDSSISMLQADEKPDVDYADIGGLDLQKQEIREAVELPLTHFELYKLIGIDPPRGVLMYGPPGCGKTMLAKAVARHTTGGFDYFGLRMSGISFICLASFIRVVGSEFVQKYLGEGPRMVRDVFRLAKENSPAIIFIDEIDAIATKRFDAQTGADREVQRILLELLNQMDGFDQSINVKVIMATNRADTLDPALLRPGRLDRKIEFPLPDRRQKRLVFSTVTGKMNLSDEVDLEDYVARPDRISGADINSICQEAGMQAVRENRYIVLAKDFEKAYKNVVKKNEQDFEFYNALKRLGKSSIINNINRRQLFAEEELSAKPTRNIVVNRGSPYDHHPMSSSPYDIRQIPSSPYRPVLTNTIPRKSVETVNNEKEKVIVVTGLKNTQLKDGRIVPTTSADNNRREQNKNIFAIGSSTFVTIRNNNNVNIGMNPTQETVSLTKTITNTALRRGEEADRLNPIKHISTTQSNQQLRFSVVNDKYQKTLTTMAGPSNSPPLVKHLHDAGIQTTPTSFASRSPIRTNAQRQLSSNTMEDQDRTITRTIDEEFYEPPSKRTTCVARKTTTDREHTLASTIATNVGSMKRTSAGTPVTANATANTSTTSKPAPTAQCQSIPGTVLVTNLLPSVSNEDVIELFTQIGRVNQITKLSAGCIEILYTKREDAEQAVARYHNRLLDGQFMYVSLQQTAPPPSPPVVTQASKPTNHVTSKPPSGNTHRSTKQTESSTNASSTTVNQPLKFNTTSTTSNKGSLDPTFIRQALFNPSNNTHPVQFQVKL</sequence>